<evidence type="ECO:0000313" key="3">
    <source>
        <dbReference type="Proteomes" id="UP000215181"/>
    </source>
</evidence>
<feature type="region of interest" description="Disordered" evidence="1">
    <location>
        <begin position="72"/>
        <end position="104"/>
    </location>
</feature>
<keyword evidence="3" id="KW-1185">Reference proteome</keyword>
<dbReference type="OrthoDB" id="9180695at2"/>
<reference evidence="2 3" key="1">
    <citation type="submission" date="2017-07" db="EMBL/GenBank/DDBJ databases">
        <title>Thauera sp. KNDSS-Mac4 genome sequence and assembly.</title>
        <authorList>
            <person name="Mayilraj S."/>
        </authorList>
    </citation>
    <scope>NUCLEOTIDE SEQUENCE [LARGE SCALE GENOMIC DNA]</scope>
    <source>
        <strain evidence="2 3">KNDSS-Mac4</strain>
    </source>
</reference>
<comment type="caution">
    <text evidence="2">The sequence shown here is derived from an EMBL/GenBank/DDBJ whole genome shotgun (WGS) entry which is preliminary data.</text>
</comment>
<dbReference type="Proteomes" id="UP000215181">
    <property type="component" value="Unassembled WGS sequence"/>
</dbReference>
<evidence type="ECO:0000256" key="1">
    <source>
        <dbReference type="SAM" id="MobiDB-lite"/>
    </source>
</evidence>
<accession>A0A235F2A1</accession>
<sequence length="164" mass="17764">MGTLSGKALGADYLRKVEAYLAKADLLPVSRDGTLNVTAIAESAGIPKQSIYKNPAIRRTIEEAKAARGLDSWAERRASTPQDCVQAPAEAATPASQSAALSENKRLQAAERRVSALEQQNAALMAENFELRRQLKALKQQLGRQDMMIDTGRRVPPPVPLNDA</sequence>
<feature type="compositionally biased region" description="Low complexity" evidence="1">
    <location>
        <begin position="86"/>
        <end position="100"/>
    </location>
</feature>
<gene>
    <name evidence="2" type="ORF">CGK74_04270</name>
</gene>
<protein>
    <submittedName>
        <fullName evidence="2">Uncharacterized protein</fullName>
    </submittedName>
</protein>
<dbReference type="EMBL" id="NOIH01000003">
    <property type="protein sequence ID" value="OYD55409.1"/>
    <property type="molecule type" value="Genomic_DNA"/>
</dbReference>
<name>A0A235F2A1_9RHOO</name>
<evidence type="ECO:0000313" key="2">
    <source>
        <dbReference type="EMBL" id="OYD55409.1"/>
    </source>
</evidence>
<dbReference type="RefSeq" id="WP_094267242.1">
    <property type="nucleotide sequence ID" value="NZ_NOIH01000003.1"/>
</dbReference>
<proteinExistence type="predicted"/>
<organism evidence="2 3">
    <name type="scientific">Thauera propionica</name>
    <dbReference type="NCBI Taxonomy" id="2019431"/>
    <lineage>
        <taxon>Bacteria</taxon>
        <taxon>Pseudomonadati</taxon>
        <taxon>Pseudomonadota</taxon>
        <taxon>Betaproteobacteria</taxon>
        <taxon>Rhodocyclales</taxon>
        <taxon>Zoogloeaceae</taxon>
        <taxon>Thauera</taxon>
    </lineage>
</organism>
<dbReference type="AlphaFoldDB" id="A0A235F2A1"/>